<keyword evidence="2" id="KW-1133">Transmembrane helix</keyword>
<proteinExistence type="predicted"/>
<name>A0A3A5HAM4_9ACTN</name>
<keyword evidence="2" id="KW-0812">Transmembrane</keyword>
<dbReference type="InterPro" id="IPR021878">
    <property type="entry name" value="TgpA_N"/>
</dbReference>
<feature type="compositionally biased region" description="Low complexity" evidence="1">
    <location>
        <begin position="546"/>
        <end position="562"/>
    </location>
</feature>
<feature type="domain" description="Transglutaminase-like" evidence="3">
    <location>
        <begin position="463"/>
        <end position="533"/>
    </location>
</feature>
<dbReference type="PANTHER" id="PTHR42736:SF1">
    <property type="entry name" value="PROTEIN-GLUTAMINE GAMMA-GLUTAMYLTRANSFERASE"/>
    <property type="match status" value="1"/>
</dbReference>
<evidence type="ECO:0000313" key="4">
    <source>
        <dbReference type="EMBL" id="RJS44793.1"/>
    </source>
</evidence>
<dbReference type="Proteomes" id="UP000276542">
    <property type="component" value="Unassembled WGS sequence"/>
</dbReference>
<feature type="compositionally biased region" description="Basic residues" evidence="1">
    <location>
        <begin position="718"/>
        <end position="732"/>
    </location>
</feature>
<dbReference type="InterPro" id="IPR038765">
    <property type="entry name" value="Papain-like_cys_pep_sf"/>
</dbReference>
<dbReference type="Pfam" id="PF11992">
    <property type="entry name" value="TgpA_N"/>
    <property type="match status" value="1"/>
</dbReference>
<evidence type="ECO:0000313" key="6">
    <source>
        <dbReference type="Proteomes" id="UP000276542"/>
    </source>
</evidence>
<dbReference type="Gene3D" id="3.10.620.30">
    <property type="match status" value="1"/>
</dbReference>
<feature type="region of interest" description="Disordered" evidence="1">
    <location>
        <begin position="539"/>
        <end position="585"/>
    </location>
</feature>
<accession>A0A3A5HAM4</accession>
<dbReference type="InterPro" id="IPR052901">
    <property type="entry name" value="Bact_TGase-like"/>
</dbReference>
<dbReference type="InterPro" id="IPR002931">
    <property type="entry name" value="Transglutaminase-like"/>
</dbReference>
<reference evidence="6" key="1">
    <citation type="submission" date="2018-09" db="EMBL/GenBank/DDBJ databases">
        <authorList>
            <person name="Zhu H."/>
        </authorList>
    </citation>
    <scope>NUCLEOTIDE SEQUENCE [LARGE SCALE GENOMIC DNA]</scope>
    <source>
        <strain evidence="6">K1W22B-1</strain>
    </source>
</reference>
<dbReference type="PANTHER" id="PTHR42736">
    <property type="entry name" value="PROTEIN-GLUTAMINE GAMMA-GLUTAMYLTRANSFERASE"/>
    <property type="match status" value="1"/>
</dbReference>
<feature type="transmembrane region" description="Helical" evidence="2">
    <location>
        <begin position="204"/>
        <end position="223"/>
    </location>
</feature>
<comment type="caution">
    <text evidence="5">The sequence shown here is derived from an EMBL/GenBank/DDBJ whole genome shotgun (WGS) entry which is preliminary data.</text>
</comment>
<dbReference type="RefSeq" id="WP_120058521.1">
    <property type="nucleotide sequence ID" value="NZ_QYRP01000002.1"/>
</dbReference>
<evidence type="ECO:0000256" key="1">
    <source>
        <dbReference type="SAM" id="MobiDB-lite"/>
    </source>
</evidence>
<feature type="transmembrane region" description="Helical" evidence="2">
    <location>
        <begin position="60"/>
        <end position="79"/>
    </location>
</feature>
<keyword evidence="6" id="KW-1185">Reference proteome</keyword>
<feature type="transmembrane region" description="Helical" evidence="2">
    <location>
        <begin position="166"/>
        <end position="183"/>
    </location>
</feature>
<dbReference type="SUPFAM" id="SSF54001">
    <property type="entry name" value="Cysteine proteinases"/>
    <property type="match status" value="1"/>
</dbReference>
<feature type="region of interest" description="Disordered" evidence="1">
    <location>
        <begin position="709"/>
        <end position="756"/>
    </location>
</feature>
<feature type="transmembrane region" description="Helical" evidence="2">
    <location>
        <begin position="35"/>
        <end position="53"/>
    </location>
</feature>
<feature type="transmembrane region" description="Helical" evidence="2">
    <location>
        <begin position="117"/>
        <end position="136"/>
    </location>
</feature>
<gene>
    <name evidence="4" type="ORF">D4739_00080</name>
    <name evidence="5" type="ORF">D4739_16595</name>
</gene>
<dbReference type="AlphaFoldDB" id="A0A3A5HAM4"/>
<evidence type="ECO:0000256" key="2">
    <source>
        <dbReference type="SAM" id="Phobius"/>
    </source>
</evidence>
<dbReference type="SMART" id="SM00460">
    <property type="entry name" value="TGc"/>
    <property type="match status" value="1"/>
</dbReference>
<feature type="transmembrane region" description="Helical" evidence="2">
    <location>
        <begin position="9"/>
        <end position="29"/>
    </location>
</feature>
<evidence type="ECO:0000313" key="5">
    <source>
        <dbReference type="EMBL" id="RJS47673.1"/>
    </source>
</evidence>
<organism evidence="5 6">
    <name type="scientific">Nocardioides cavernaquae</name>
    <dbReference type="NCBI Taxonomy" id="2321396"/>
    <lineage>
        <taxon>Bacteria</taxon>
        <taxon>Bacillati</taxon>
        <taxon>Actinomycetota</taxon>
        <taxon>Actinomycetes</taxon>
        <taxon>Propionibacteriales</taxon>
        <taxon>Nocardioidaceae</taxon>
        <taxon>Nocardioides</taxon>
    </lineage>
</organism>
<protein>
    <recommendedName>
        <fullName evidence="3">Transglutaminase-like domain-containing protein</fullName>
    </recommendedName>
</protein>
<dbReference type="EMBL" id="QYRP01000002">
    <property type="protein sequence ID" value="RJS44793.1"/>
    <property type="molecule type" value="Genomic_DNA"/>
</dbReference>
<dbReference type="EMBL" id="QYRP01000002">
    <property type="protein sequence ID" value="RJS47673.1"/>
    <property type="molecule type" value="Genomic_DNA"/>
</dbReference>
<sequence>MRRAGAQPLLTALTALTSWVILVAWERLSELPGDLLGQVFIGIALIAATGALLRLASLSWLVVLSGQLLVALLVVHGFWGSGGLPTPTSVRAAVEAVASAVDSAGTYRAPVGDDVPTILPLLLGGALAVHLVVDLVAVTLGRVAVAGLPLLMAYTVPVSILGTPTAWPAFVIGGACFLGMLFADERGRLERWGRRIETGDRPRGGALIGAAALTAAVLVSAVLPSQPTLTLPGFGTGNSGPVRITDPIADLKRDLVLGADIPLLRVKVTSGPSTPAPSYVRLTVLDEFDGKSWRPGDHPRPQSQSATGEIPLLGLDPSQPGETIGWQVSVTERLASSWLPTPRYLRSIEAGSDWRYGADTLDFRAVDDVTTAGLSYPLTEFRPTLTADQLAAAGPAPDQIQDDYTRLPRAADSLRTVAERETRGASTDYDRGVALQRFFQSEFTYSTRIAPGNGLAALEHFLSPDGREGYCEQFAAAMAVLARELDIPARVSVGFLSGDRTTTDTYEFSSHDLHAWPELYIAGAGWVMFEPTPTSHTVAVPGYTRPTAQPSSGPSATATPSTVRPSISAGTKPRPETGSSGQDTSSELLTTWLPAVGVGAFALLLLGALPRALRRRRRARRMAAATPEEMWAELRDTAIDLGVPWPEERSPRATGLALAGTVNSVPEAPAALRRLVTTLETARYAPAGEQPPLDDQLAVDTETCLEALRDGASPAAQRRARWWPRSLHRRTTRSGARVRQEHASGVVDQLDPPADA</sequence>
<keyword evidence="2" id="KW-0472">Membrane</keyword>
<reference evidence="5" key="2">
    <citation type="submission" date="2018-09" db="EMBL/GenBank/DDBJ databases">
        <authorList>
            <person name="Parvin R."/>
            <person name="Begum J.A."/>
            <person name="Chowdhury E.H."/>
            <person name="Islam M.R."/>
            <person name="Harder T."/>
        </authorList>
    </citation>
    <scope>NUCLEOTIDE SEQUENCE</scope>
    <source>
        <strain evidence="5">K1W22B-1</strain>
    </source>
</reference>
<dbReference type="OrthoDB" id="9804023at2"/>
<feature type="transmembrane region" description="Helical" evidence="2">
    <location>
        <begin position="143"/>
        <end position="160"/>
    </location>
</feature>
<dbReference type="Pfam" id="PF01841">
    <property type="entry name" value="Transglut_core"/>
    <property type="match status" value="1"/>
</dbReference>
<feature type="transmembrane region" description="Helical" evidence="2">
    <location>
        <begin position="592"/>
        <end position="613"/>
    </location>
</feature>
<evidence type="ECO:0000259" key="3">
    <source>
        <dbReference type="SMART" id="SM00460"/>
    </source>
</evidence>